<reference evidence="1 2" key="1">
    <citation type="submission" date="2019-08" db="EMBL/GenBank/DDBJ databases">
        <title>Deep-cultivation of Planctomycetes and their phenomic and genomic characterization uncovers novel biology.</title>
        <authorList>
            <person name="Wiegand S."/>
            <person name="Jogler M."/>
            <person name="Boedeker C."/>
            <person name="Pinto D."/>
            <person name="Vollmers J."/>
            <person name="Rivas-Marin E."/>
            <person name="Kohn T."/>
            <person name="Peeters S.H."/>
            <person name="Heuer A."/>
            <person name="Rast P."/>
            <person name="Oberbeckmann S."/>
            <person name="Bunk B."/>
            <person name="Jeske O."/>
            <person name="Meyerdierks A."/>
            <person name="Storesund J.E."/>
            <person name="Kallscheuer N."/>
            <person name="Luecker S."/>
            <person name="Lage O.M."/>
            <person name="Pohl T."/>
            <person name="Merkel B.J."/>
            <person name="Hornburger P."/>
            <person name="Mueller R.-W."/>
            <person name="Bruemmer F."/>
            <person name="Labrenz M."/>
            <person name="Spormann A.M."/>
            <person name="Op den Camp H."/>
            <person name="Overmann J."/>
            <person name="Amann R."/>
            <person name="Jetten M.S.M."/>
            <person name="Mascher T."/>
            <person name="Medema M.H."/>
            <person name="Devos D.P."/>
            <person name="Kaster A.-K."/>
            <person name="Ovreas L."/>
            <person name="Rohde M."/>
            <person name="Galperin M.Y."/>
            <person name="Jogler C."/>
        </authorList>
    </citation>
    <scope>NUCLEOTIDE SEQUENCE [LARGE SCALE GENOMIC DNA]</scope>
    <source>
        <strain evidence="1 2">UC8</strain>
    </source>
</reference>
<dbReference type="OrthoDB" id="268299at2"/>
<evidence type="ECO:0000313" key="1">
    <source>
        <dbReference type="EMBL" id="QEG43757.1"/>
    </source>
</evidence>
<dbReference type="AlphaFoldDB" id="A0A5B9QXL2"/>
<accession>A0A5B9QXL2</accession>
<dbReference type="EMBL" id="CP042914">
    <property type="protein sequence ID" value="QEG43757.1"/>
    <property type="molecule type" value="Genomic_DNA"/>
</dbReference>
<protein>
    <submittedName>
        <fullName evidence="1">Uncharacterized protein</fullName>
    </submittedName>
</protein>
<keyword evidence="2" id="KW-1185">Reference proteome</keyword>
<dbReference type="Proteomes" id="UP000325286">
    <property type="component" value="Chromosome"/>
</dbReference>
<evidence type="ECO:0000313" key="2">
    <source>
        <dbReference type="Proteomes" id="UP000325286"/>
    </source>
</evidence>
<gene>
    <name evidence="1" type="ORF">UC8_58120</name>
</gene>
<dbReference type="KEGG" id="rul:UC8_58120"/>
<sequence length="149" mass="17082">MIEPGAKLDIQYPCCTLVETLNEFRLRRIHVQSVRDLVASPLTPEEYLHRPFVRRSRWLVIGFDEVAGAMRKFYLGSSRELCRPGLMRLGLYEPGATAPYAIVSRPFLETRRDRLLLAAVLMRQSESENDLAGLRLRILADDLQLRPTA</sequence>
<proteinExistence type="predicted"/>
<dbReference type="RefSeq" id="WP_148080635.1">
    <property type="nucleotide sequence ID" value="NZ_CP042914.1"/>
</dbReference>
<organism evidence="1 2">
    <name type="scientific">Roseimaritima ulvae</name>
    <dbReference type="NCBI Taxonomy" id="980254"/>
    <lineage>
        <taxon>Bacteria</taxon>
        <taxon>Pseudomonadati</taxon>
        <taxon>Planctomycetota</taxon>
        <taxon>Planctomycetia</taxon>
        <taxon>Pirellulales</taxon>
        <taxon>Pirellulaceae</taxon>
        <taxon>Roseimaritima</taxon>
    </lineage>
</organism>
<name>A0A5B9QXL2_9BACT</name>